<proteinExistence type="predicted"/>
<evidence type="ECO:0000313" key="2">
    <source>
        <dbReference type="Proteomes" id="UP000539985"/>
    </source>
</evidence>
<reference evidence="1 2" key="1">
    <citation type="submission" date="2020-04" db="EMBL/GenBank/DDBJ databases">
        <title>Molecular characterization of pseudomonads from Agaricus bisporus reveal novel blotch 2 pathogens in Western Europe.</title>
        <authorList>
            <person name="Taparia T."/>
            <person name="Krijger M."/>
            <person name="Haynes E."/>
            <person name="Elpinstone J.G."/>
            <person name="Noble R."/>
            <person name="Van Der Wolf J."/>
        </authorList>
    </citation>
    <scope>NUCLEOTIDE SEQUENCE [LARGE SCALE GENOMIC DNA]</scope>
    <source>
        <strain evidence="1 2">H7001</strain>
    </source>
</reference>
<name>A0A7Y7XB62_9PSED</name>
<comment type="caution">
    <text evidence="1">The sequence shown here is derived from an EMBL/GenBank/DDBJ whole genome shotgun (WGS) entry which is preliminary data.</text>
</comment>
<sequence>MSNYVCAICDGKGKEVFSAGEFKDVECPECGKYLISRTVLDDMRARNRRFNVQATRECINGFIAAGKPAVISRAEVAVYQLFAT</sequence>
<dbReference type="RefSeq" id="WP_177101927.1">
    <property type="nucleotide sequence ID" value="NZ_JACAQB010000006.1"/>
</dbReference>
<dbReference type="AlphaFoldDB" id="A0A7Y7XB62"/>
<protein>
    <submittedName>
        <fullName evidence="1">Uncharacterized protein</fullName>
    </submittedName>
</protein>
<dbReference type="Proteomes" id="UP000539985">
    <property type="component" value="Unassembled WGS sequence"/>
</dbReference>
<accession>A0A7Y7XB62</accession>
<dbReference type="EMBL" id="JACAQB010000006">
    <property type="protein sequence ID" value="NWB96549.1"/>
    <property type="molecule type" value="Genomic_DNA"/>
</dbReference>
<gene>
    <name evidence="1" type="ORF">HX882_11655</name>
</gene>
<evidence type="ECO:0000313" key="1">
    <source>
        <dbReference type="EMBL" id="NWB96549.1"/>
    </source>
</evidence>
<organism evidence="1 2">
    <name type="scientific">Pseudomonas gingeri</name>
    <dbReference type="NCBI Taxonomy" id="117681"/>
    <lineage>
        <taxon>Bacteria</taxon>
        <taxon>Pseudomonadati</taxon>
        <taxon>Pseudomonadota</taxon>
        <taxon>Gammaproteobacteria</taxon>
        <taxon>Pseudomonadales</taxon>
        <taxon>Pseudomonadaceae</taxon>
        <taxon>Pseudomonas</taxon>
    </lineage>
</organism>